<reference evidence="1 2" key="1">
    <citation type="submission" date="2015-12" db="EMBL/GenBank/DDBJ databases">
        <title>Genome sequence of Aneurinibacillus soli.</title>
        <authorList>
            <person name="Lee J.S."/>
            <person name="Lee K.C."/>
            <person name="Kim K.K."/>
            <person name="Lee B.W."/>
        </authorList>
    </citation>
    <scope>NUCLEOTIDE SEQUENCE [LARGE SCALE GENOMIC DNA]</scope>
    <source>
        <strain evidence="1 2">CB4</strain>
    </source>
</reference>
<organism evidence="1 2">
    <name type="scientific">Aneurinibacillus soli</name>
    <dbReference type="NCBI Taxonomy" id="1500254"/>
    <lineage>
        <taxon>Bacteria</taxon>
        <taxon>Bacillati</taxon>
        <taxon>Bacillota</taxon>
        <taxon>Bacilli</taxon>
        <taxon>Bacillales</taxon>
        <taxon>Paenibacillaceae</taxon>
        <taxon>Aneurinibacillus group</taxon>
        <taxon>Aneurinibacillus</taxon>
    </lineage>
</organism>
<dbReference type="GO" id="GO:0071111">
    <property type="term" value="F:cyclic-guanylate-specific phosphodiesterase activity"/>
    <property type="evidence" value="ECO:0007669"/>
    <property type="project" value="InterPro"/>
</dbReference>
<protein>
    <submittedName>
        <fullName evidence="1">Putative membrane protein YjcC</fullName>
    </submittedName>
</protein>
<evidence type="ECO:0000313" key="2">
    <source>
        <dbReference type="Proteomes" id="UP000217696"/>
    </source>
</evidence>
<dbReference type="PANTHER" id="PTHR33121:SF70">
    <property type="entry name" value="SIGNALING PROTEIN YKOW"/>
    <property type="match status" value="1"/>
</dbReference>
<dbReference type="InterPro" id="IPR050706">
    <property type="entry name" value="Cyclic-di-GMP_PDE-like"/>
</dbReference>
<dbReference type="KEGG" id="asoc:CB4_00787"/>
<dbReference type="SMART" id="SM00052">
    <property type="entry name" value="EAL"/>
    <property type="match status" value="1"/>
</dbReference>
<dbReference type="EMBL" id="AP017312">
    <property type="protein sequence ID" value="BAU26645.1"/>
    <property type="molecule type" value="Genomic_DNA"/>
</dbReference>
<dbReference type="PROSITE" id="PS50883">
    <property type="entry name" value="EAL"/>
    <property type="match status" value="1"/>
</dbReference>
<dbReference type="InterPro" id="IPR035919">
    <property type="entry name" value="EAL_sf"/>
</dbReference>
<evidence type="ECO:0000313" key="1">
    <source>
        <dbReference type="EMBL" id="BAU26645.1"/>
    </source>
</evidence>
<dbReference type="AlphaFoldDB" id="A0A0U5AS62"/>
<sequence length="343" mass="39097">MSIFCDACYLTSQGYTVYFADKKLLKTLTPYLSIYGTDSWKQLNDRMYWMKESIFCTLLDYFFTQTDPSTVHAFFSDASDPLFGLESLQPIASFHAERQAEWIDTVIMNRAIRTFYQPIVHRQTEGTVDIIGYELLSRGVDIKGDIIPPAQMFEAARTRDKLFALDQLCRLEAVKNSRMITDKLLFINFLPSAIYRPDHCLSSTFELVQQTGAKPENIIFEVVESEEIKNMEHLKSILQSYREHGFKYALDDVGTGYNSLRVLSELEPDIVKLALEFARGVSHDAGKQRVARSVAQMATDMGAVPLAEGIETEEDFLFLSSIGYEMFQGYYFGKPEPEPLSSL</sequence>
<proteinExistence type="predicted"/>
<dbReference type="Proteomes" id="UP000217696">
    <property type="component" value="Chromosome"/>
</dbReference>
<dbReference type="OrthoDB" id="581425at2"/>
<gene>
    <name evidence="1" type="primary">yjcC_1</name>
    <name evidence="1" type="ORF">CB4_00787</name>
</gene>
<name>A0A0U5AS62_9BACL</name>
<dbReference type="CDD" id="cd01948">
    <property type="entry name" value="EAL"/>
    <property type="match status" value="1"/>
</dbReference>
<dbReference type="Gene3D" id="3.20.20.450">
    <property type="entry name" value="EAL domain"/>
    <property type="match status" value="1"/>
</dbReference>
<dbReference type="InterPro" id="IPR001633">
    <property type="entry name" value="EAL_dom"/>
</dbReference>
<accession>A0A0U5AS62</accession>
<dbReference type="Pfam" id="PF00563">
    <property type="entry name" value="EAL"/>
    <property type="match status" value="1"/>
</dbReference>
<dbReference type="RefSeq" id="WP_096463675.1">
    <property type="nucleotide sequence ID" value="NZ_AP017312.1"/>
</dbReference>
<keyword evidence="2" id="KW-1185">Reference proteome</keyword>
<dbReference type="SUPFAM" id="SSF141868">
    <property type="entry name" value="EAL domain-like"/>
    <property type="match status" value="1"/>
</dbReference>
<dbReference type="PANTHER" id="PTHR33121">
    <property type="entry name" value="CYCLIC DI-GMP PHOSPHODIESTERASE PDEF"/>
    <property type="match status" value="1"/>
</dbReference>